<keyword evidence="3" id="KW-1185">Reference proteome</keyword>
<dbReference type="PANTHER" id="PTHR43792:SF1">
    <property type="entry name" value="N-ACETYLTRANSFERASE DOMAIN-CONTAINING PROTEIN"/>
    <property type="match status" value="1"/>
</dbReference>
<feature type="domain" description="N-acetyltransferase" evidence="1">
    <location>
        <begin position="20"/>
        <end position="188"/>
    </location>
</feature>
<organism evidence="2 3">
    <name type="scientific">Actinomadura madurae</name>
    <dbReference type="NCBI Taxonomy" id="1993"/>
    <lineage>
        <taxon>Bacteria</taxon>
        <taxon>Bacillati</taxon>
        <taxon>Actinomycetota</taxon>
        <taxon>Actinomycetes</taxon>
        <taxon>Streptosporangiales</taxon>
        <taxon>Thermomonosporaceae</taxon>
        <taxon>Actinomadura</taxon>
    </lineage>
</organism>
<reference evidence="2 3" key="1">
    <citation type="submission" date="2016-10" db="EMBL/GenBank/DDBJ databases">
        <authorList>
            <person name="de Groot N.N."/>
        </authorList>
    </citation>
    <scope>NUCLEOTIDE SEQUENCE [LARGE SCALE GENOMIC DNA]</scope>
    <source>
        <strain evidence="2 3">DSM 43067</strain>
    </source>
</reference>
<evidence type="ECO:0000313" key="3">
    <source>
        <dbReference type="Proteomes" id="UP000183413"/>
    </source>
</evidence>
<dbReference type="EMBL" id="FOVH01000014">
    <property type="protein sequence ID" value="SFP49847.1"/>
    <property type="molecule type" value="Genomic_DNA"/>
</dbReference>
<dbReference type="eggNOG" id="COG1670">
    <property type="taxonomic scope" value="Bacteria"/>
</dbReference>
<dbReference type="Proteomes" id="UP000183413">
    <property type="component" value="Unassembled WGS sequence"/>
</dbReference>
<dbReference type="Gene3D" id="3.40.630.30">
    <property type="match status" value="1"/>
</dbReference>
<dbReference type="PROSITE" id="PS51186">
    <property type="entry name" value="GNAT"/>
    <property type="match status" value="1"/>
</dbReference>
<dbReference type="SUPFAM" id="SSF55729">
    <property type="entry name" value="Acyl-CoA N-acyltransferases (Nat)"/>
    <property type="match status" value="1"/>
</dbReference>
<dbReference type="GeneID" id="99655342"/>
<gene>
    <name evidence="2" type="ORF">SAMN04489713_114263</name>
</gene>
<keyword evidence="2" id="KW-0808">Transferase</keyword>
<dbReference type="AlphaFoldDB" id="A0A1I5QUT1"/>
<dbReference type="InterPro" id="IPR016181">
    <property type="entry name" value="Acyl_CoA_acyltransferase"/>
</dbReference>
<name>A0A1I5QUT1_9ACTN</name>
<evidence type="ECO:0000313" key="2">
    <source>
        <dbReference type="EMBL" id="SFP49847.1"/>
    </source>
</evidence>
<evidence type="ECO:0000259" key="1">
    <source>
        <dbReference type="PROSITE" id="PS51186"/>
    </source>
</evidence>
<dbReference type="Pfam" id="PF13302">
    <property type="entry name" value="Acetyltransf_3"/>
    <property type="match status" value="1"/>
</dbReference>
<dbReference type="PANTHER" id="PTHR43792">
    <property type="entry name" value="GNAT FAMILY, PUTATIVE (AFU_ORTHOLOGUE AFUA_3G00765)-RELATED-RELATED"/>
    <property type="match status" value="1"/>
</dbReference>
<protein>
    <submittedName>
        <fullName evidence="2">Protein N-acetyltransferase, RimJ/RimL family</fullName>
    </submittedName>
</protein>
<dbReference type="InterPro" id="IPR000182">
    <property type="entry name" value="GNAT_dom"/>
</dbReference>
<dbReference type="GO" id="GO:0016747">
    <property type="term" value="F:acyltransferase activity, transferring groups other than amino-acyl groups"/>
    <property type="evidence" value="ECO:0007669"/>
    <property type="project" value="InterPro"/>
</dbReference>
<accession>A0A1I5QUT1</accession>
<dbReference type="RefSeq" id="WP_200871848.1">
    <property type="nucleotide sequence ID" value="NZ_CP083237.1"/>
</dbReference>
<dbReference type="InterPro" id="IPR051531">
    <property type="entry name" value="N-acetyltransferase"/>
</dbReference>
<proteinExistence type="predicted"/>
<dbReference type="InParanoid" id="A0A1I5QUT1"/>
<sequence>MKLMRHPFDSLDWPIATDRLLLRRTTPDDLDATWAFRQLPEVHEWVTAATTTYDDYRERFLREERLADLLVIELDGRVIGDLTLQVQDAWAQEEVADQAKSVQGELGWTLDPSYGGKGYATEAVRALIDVSFRRLGLRRLHAECFYDNEASWRLMERVGMRREQHTVKDSLHRAKGWLDGLSYALLAEEWPTPER</sequence>
<dbReference type="STRING" id="1993.SAMN04489713_114263"/>